<evidence type="ECO:0000313" key="4">
    <source>
        <dbReference type="EMBL" id="OQS03804.1"/>
    </source>
</evidence>
<dbReference type="Pfam" id="PF00307">
    <property type="entry name" value="CH"/>
    <property type="match status" value="2"/>
</dbReference>
<comment type="caution">
    <text evidence="4">The sequence shown here is derived from an EMBL/GenBank/DDBJ whole genome shotgun (WGS) entry which is preliminary data.</text>
</comment>
<dbReference type="STRING" id="74557.A0A1W0A0L4"/>
<dbReference type="GO" id="GO:0003779">
    <property type="term" value="F:actin binding"/>
    <property type="evidence" value="ECO:0007669"/>
    <property type="project" value="UniProtKB-KW"/>
</dbReference>
<sequence length="306" mass="34644">MGPRTTSPVDEGWVEVQKHTFTRWANVFLPPEMALDDLYEDLKDGLRLIALLERISNKSVCVKYNKVVKYRIHQLENLNHVFGFMQKENVTVTNIGSSDIVDGNTKLVLGLMWTIIKHYQLADISVHGVTGKEGLLLWCKECLQDFPDIVKITNFTTSWSNGLAFCALIYAFHPDLIPLDDLSPEHPQENLALAFTTLEKSFEVPQLLQVEDFQVTVDEKSVLTYLALIFRVFGVLERPVITRTPSMDETLVSDEEEPCEELEVTEMPQIYVPVAKISVPMTTSVQEDSPIHVKIDTPKAIPTITL</sequence>
<evidence type="ECO:0000256" key="1">
    <source>
        <dbReference type="ARBA" id="ARBA00022737"/>
    </source>
</evidence>
<evidence type="ECO:0000259" key="3">
    <source>
        <dbReference type="PROSITE" id="PS50021"/>
    </source>
</evidence>
<dbReference type="PROSITE" id="PS50021">
    <property type="entry name" value="CH"/>
    <property type="match status" value="2"/>
</dbReference>
<keyword evidence="2" id="KW-0009">Actin-binding</keyword>
<evidence type="ECO:0000256" key="2">
    <source>
        <dbReference type="ARBA" id="ARBA00023203"/>
    </source>
</evidence>
<dbReference type="InterPro" id="IPR001589">
    <property type="entry name" value="Actinin_actin-bd_CS"/>
</dbReference>
<dbReference type="EMBL" id="JNBS01000762">
    <property type="protein sequence ID" value="OQS03804.1"/>
    <property type="molecule type" value="Genomic_DNA"/>
</dbReference>
<dbReference type="InterPro" id="IPR036872">
    <property type="entry name" value="CH_dom_sf"/>
</dbReference>
<dbReference type="InterPro" id="IPR001715">
    <property type="entry name" value="CH_dom"/>
</dbReference>
<dbReference type="PANTHER" id="PTHR11915">
    <property type="entry name" value="SPECTRIN/FILAMIN RELATED CYTOSKELETAL PROTEIN"/>
    <property type="match status" value="1"/>
</dbReference>
<dbReference type="PROSITE" id="PS00020">
    <property type="entry name" value="ACTININ_2"/>
    <property type="match status" value="1"/>
</dbReference>
<keyword evidence="5" id="KW-1185">Reference proteome</keyword>
<dbReference type="AlphaFoldDB" id="A0A1W0A0L4"/>
<name>A0A1W0A0L4_9STRA</name>
<feature type="non-terminal residue" evidence="4">
    <location>
        <position position="306"/>
    </location>
</feature>
<dbReference type="Gene3D" id="1.10.418.10">
    <property type="entry name" value="Calponin-like domain"/>
    <property type="match status" value="2"/>
</dbReference>
<reference evidence="4 5" key="1">
    <citation type="journal article" date="2014" name="Genome Biol. Evol.">
        <title>The secreted proteins of Achlya hypogyna and Thraustotheca clavata identify the ancestral oomycete secretome and reveal gene acquisitions by horizontal gene transfer.</title>
        <authorList>
            <person name="Misner I."/>
            <person name="Blouin N."/>
            <person name="Leonard G."/>
            <person name="Richards T.A."/>
            <person name="Lane C.E."/>
        </authorList>
    </citation>
    <scope>NUCLEOTIDE SEQUENCE [LARGE SCALE GENOMIC DNA]</scope>
    <source>
        <strain evidence="4 5">ATCC 34112</strain>
    </source>
</reference>
<keyword evidence="1" id="KW-0677">Repeat</keyword>
<dbReference type="SUPFAM" id="SSF47576">
    <property type="entry name" value="Calponin-homology domain, CH-domain"/>
    <property type="match status" value="1"/>
</dbReference>
<dbReference type="Proteomes" id="UP000243217">
    <property type="component" value="Unassembled WGS sequence"/>
</dbReference>
<feature type="domain" description="Calponin-homology (CH)" evidence="3">
    <location>
        <begin position="15"/>
        <end position="120"/>
    </location>
</feature>
<protein>
    <submittedName>
        <fullName evidence="4">Alpha-actinin-1</fullName>
    </submittedName>
</protein>
<dbReference type="SMART" id="SM00033">
    <property type="entry name" value="CH"/>
    <property type="match status" value="2"/>
</dbReference>
<accession>A0A1W0A0L4</accession>
<gene>
    <name evidence="4" type="ORF">THRCLA_03903</name>
</gene>
<feature type="domain" description="Calponin-homology (CH)" evidence="3">
    <location>
        <begin position="129"/>
        <end position="234"/>
    </location>
</feature>
<organism evidence="4 5">
    <name type="scientific">Thraustotheca clavata</name>
    <dbReference type="NCBI Taxonomy" id="74557"/>
    <lineage>
        <taxon>Eukaryota</taxon>
        <taxon>Sar</taxon>
        <taxon>Stramenopiles</taxon>
        <taxon>Oomycota</taxon>
        <taxon>Saprolegniomycetes</taxon>
        <taxon>Saprolegniales</taxon>
        <taxon>Achlyaceae</taxon>
        <taxon>Thraustotheca</taxon>
    </lineage>
</organism>
<evidence type="ECO:0000313" key="5">
    <source>
        <dbReference type="Proteomes" id="UP000243217"/>
    </source>
</evidence>
<dbReference type="OrthoDB" id="10017054at2759"/>
<dbReference type="PROSITE" id="PS00019">
    <property type="entry name" value="ACTININ_1"/>
    <property type="match status" value="1"/>
</dbReference>
<proteinExistence type="predicted"/>